<keyword evidence="4" id="KW-1185">Reference proteome</keyword>
<evidence type="ECO:0000256" key="1">
    <source>
        <dbReference type="ARBA" id="ARBA00022614"/>
    </source>
</evidence>
<dbReference type="SMART" id="SM00369">
    <property type="entry name" value="LRR_TYP"/>
    <property type="match status" value="3"/>
</dbReference>
<evidence type="ECO:0000256" key="2">
    <source>
        <dbReference type="ARBA" id="ARBA00022737"/>
    </source>
</evidence>
<dbReference type="PANTHER" id="PTHR24366:SF96">
    <property type="entry name" value="LEUCINE RICH REPEAT CONTAINING 53"/>
    <property type="match status" value="1"/>
</dbReference>
<dbReference type="Proteomes" id="UP001162164">
    <property type="component" value="Unassembled WGS sequence"/>
</dbReference>
<dbReference type="InterPro" id="IPR001611">
    <property type="entry name" value="Leu-rich_rpt"/>
</dbReference>
<dbReference type="Gene3D" id="3.80.10.10">
    <property type="entry name" value="Ribonuclease Inhibitor"/>
    <property type="match status" value="1"/>
</dbReference>
<reference evidence="3" key="1">
    <citation type="journal article" date="2023" name="Insect Mol. Biol.">
        <title>Genome sequencing provides insights into the evolution of gene families encoding plant cell wall-degrading enzymes in longhorned beetles.</title>
        <authorList>
            <person name="Shin N.R."/>
            <person name="Okamura Y."/>
            <person name="Kirsch R."/>
            <person name="Pauchet Y."/>
        </authorList>
    </citation>
    <scope>NUCLEOTIDE SEQUENCE</scope>
    <source>
        <strain evidence="3">MMC_N1</strain>
    </source>
</reference>
<dbReference type="SUPFAM" id="SSF52058">
    <property type="entry name" value="L domain-like"/>
    <property type="match status" value="1"/>
</dbReference>
<protein>
    <submittedName>
        <fullName evidence="3">Uncharacterized protein</fullName>
    </submittedName>
</protein>
<accession>A0ABQ9JUK6</accession>
<gene>
    <name evidence="3" type="ORF">NQ317_013645</name>
</gene>
<proteinExistence type="predicted"/>
<keyword evidence="2" id="KW-0677">Repeat</keyword>
<dbReference type="InterPro" id="IPR032675">
    <property type="entry name" value="LRR_dom_sf"/>
</dbReference>
<name>A0ABQ9JUK6_9CUCU</name>
<keyword evidence="1" id="KW-0433">Leucine-rich repeat</keyword>
<sequence>MLTQLDVSQNSLSRVPSEAIRDLHHLLILNMNHNKISSLHAKAFQGLDTLEILTLYENSITTIDPEAFVGLGNFVMINTKIAGQLSDQPLRSVI</sequence>
<evidence type="ECO:0000313" key="3">
    <source>
        <dbReference type="EMBL" id="KAJ8981993.1"/>
    </source>
</evidence>
<evidence type="ECO:0000313" key="4">
    <source>
        <dbReference type="Proteomes" id="UP001162164"/>
    </source>
</evidence>
<dbReference type="EMBL" id="JAPWTJ010000152">
    <property type="protein sequence ID" value="KAJ8981993.1"/>
    <property type="molecule type" value="Genomic_DNA"/>
</dbReference>
<dbReference type="Pfam" id="PF13855">
    <property type="entry name" value="LRR_8"/>
    <property type="match status" value="1"/>
</dbReference>
<organism evidence="3 4">
    <name type="scientific">Molorchus minor</name>
    <dbReference type="NCBI Taxonomy" id="1323400"/>
    <lineage>
        <taxon>Eukaryota</taxon>
        <taxon>Metazoa</taxon>
        <taxon>Ecdysozoa</taxon>
        <taxon>Arthropoda</taxon>
        <taxon>Hexapoda</taxon>
        <taxon>Insecta</taxon>
        <taxon>Pterygota</taxon>
        <taxon>Neoptera</taxon>
        <taxon>Endopterygota</taxon>
        <taxon>Coleoptera</taxon>
        <taxon>Polyphaga</taxon>
        <taxon>Cucujiformia</taxon>
        <taxon>Chrysomeloidea</taxon>
        <taxon>Cerambycidae</taxon>
        <taxon>Lamiinae</taxon>
        <taxon>Monochamini</taxon>
        <taxon>Molorchus</taxon>
    </lineage>
</organism>
<dbReference type="InterPro" id="IPR003591">
    <property type="entry name" value="Leu-rich_rpt_typical-subtyp"/>
</dbReference>
<dbReference type="PANTHER" id="PTHR24366">
    <property type="entry name" value="IG(IMMUNOGLOBULIN) AND LRR(LEUCINE RICH REPEAT) DOMAINS"/>
    <property type="match status" value="1"/>
</dbReference>
<comment type="caution">
    <text evidence="3">The sequence shown here is derived from an EMBL/GenBank/DDBJ whole genome shotgun (WGS) entry which is preliminary data.</text>
</comment>